<evidence type="ECO:0000313" key="3">
    <source>
        <dbReference type="EMBL" id="WPK26682.1"/>
    </source>
</evidence>
<dbReference type="RefSeq" id="XP_062879063.1">
    <property type="nucleotide sequence ID" value="XM_063022993.1"/>
</dbReference>
<feature type="compositionally biased region" description="Polar residues" evidence="1">
    <location>
        <begin position="447"/>
        <end position="467"/>
    </location>
</feature>
<evidence type="ECO:0000313" key="4">
    <source>
        <dbReference type="Proteomes" id="UP001338582"/>
    </source>
</evidence>
<evidence type="ECO:0000256" key="1">
    <source>
        <dbReference type="SAM" id="MobiDB-lite"/>
    </source>
</evidence>
<dbReference type="KEGG" id="asau:88175105"/>
<organism evidence="3 4">
    <name type="scientific">Australozyma saopauloensis</name>
    <dbReference type="NCBI Taxonomy" id="291208"/>
    <lineage>
        <taxon>Eukaryota</taxon>
        <taxon>Fungi</taxon>
        <taxon>Dikarya</taxon>
        <taxon>Ascomycota</taxon>
        <taxon>Saccharomycotina</taxon>
        <taxon>Pichiomycetes</taxon>
        <taxon>Metschnikowiaceae</taxon>
        <taxon>Australozyma</taxon>
    </lineage>
</organism>
<feature type="region of interest" description="Disordered" evidence="1">
    <location>
        <begin position="422"/>
        <end position="467"/>
    </location>
</feature>
<protein>
    <submittedName>
        <fullName evidence="3">Uncharacterized protein</fullName>
    </submittedName>
</protein>
<gene>
    <name evidence="3" type="ORF">PUMCH_004042</name>
</gene>
<evidence type="ECO:0000256" key="2">
    <source>
        <dbReference type="SAM" id="Phobius"/>
    </source>
</evidence>
<dbReference type="AlphaFoldDB" id="A0AAX4HFL4"/>
<dbReference type="GeneID" id="88175105"/>
<reference evidence="3 4" key="1">
    <citation type="submission" date="2023-10" db="EMBL/GenBank/DDBJ databases">
        <title>Draft Genome Sequence of Candida saopaulonensis from a very Premature Infant with Sepsis.</title>
        <authorList>
            <person name="Ning Y."/>
            <person name="Dai R."/>
            <person name="Xiao M."/>
            <person name="Xu Y."/>
            <person name="Yan Q."/>
            <person name="Zhang L."/>
        </authorList>
    </citation>
    <scope>NUCLEOTIDE SEQUENCE [LARGE SCALE GENOMIC DNA]</scope>
    <source>
        <strain evidence="3 4">19XY460</strain>
    </source>
</reference>
<keyword evidence="2" id="KW-0812">Transmembrane</keyword>
<dbReference type="InterPro" id="IPR036291">
    <property type="entry name" value="NAD(P)-bd_dom_sf"/>
</dbReference>
<dbReference type="EMBL" id="CP138898">
    <property type="protein sequence ID" value="WPK26682.1"/>
    <property type="molecule type" value="Genomic_DNA"/>
</dbReference>
<proteinExistence type="predicted"/>
<sequence length="486" mass="55718">MVTIVIFLATLFFVCCVIWYVTPLVIRNLDERFMFVSREPRKFECDRKLDGARYFVMNGHSKFGRSFLLDLADRGAYLHLVHTPREEKIYKQLAVELKKKAKKCNVILEKCDLLLYDAIEDFSWEHVSKFGSNFSGCLYFKRDCSSLSLDSRALRLTLYLIKALLSSDPDRPKARFVFVSEFGGSPFHRDERYDRILTILEKWQDYRSHFNCPRPAPEVAFANTGCIWNGSEFSFAYVLHWLGHKVNANMPCHQGQNSVLHALLSKEESRGDGVYFVNDSEWHIAPHFERVDSEGKKIVHYKLKNTPEHEALRGKSYEEVSEYYRKKAYVKESALKKIPKPKLRYDIMSFEPAMILPAYASELSGNGGGFIQEGDTLGEEETSDNEPSELLEILQQLAAISSSISRIERRLVAVESFAVEEKNSEGHVQNVAPPQEFADHSDKPEDVSTQEIDQQLSLEPTPTLTSSETRMLLSPLPQFMPRLTAV</sequence>
<dbReference type="Proteomes" id="UP001338582">
    <property type="component" value="Chromosome 5"/>
</dbReference>
<keyword evidence="2" id="KW-1133">Transmembrane helix</keyword>
<feature type="transmembrane region" description="Helical" evidence="2">
    <location>
        <begin position="6"/>
        <end position="26"/>
    </location>
</feature>
<keyword evidence="4" id="KW-1185">Reference proteome</keyword>
<name>A0AAX4HFL4_9ASCO</name>
<accession>A0AAX4HFL4</accession>
<dbReference type="SUPFAM" id="SSF51735">
    <property type="entry name" value="NAD(P)-binding Rossmann-fold domains"/>
    <property type="match status" value="1"/>
</dbReference>
<feature type="compositionally biased region" description="Basic and acidic residues" evidence="1">
    <location>
        <begin position="437"/>
        <end position="446"/>
    </location>
</feature>
<keyword evidence="2" id="KW-0472">Membrane</keyword>